<keyword evidence="3" id="KW-1185">Reference proteome</keyword>
<feature type="compositionally biased region" description="Basic and acidic residues" evidence="1">
    <location>
        <begin position="1"/>
        <end position="10"/>
    </location>
</feature>
<dbReference type="Proteomes" id="UP000269221">
    <property type="component" value="Unassembled WGS sequence"/>
</dbReference>
<dbReference type="EMBL" id="QRBI01000112">
    <property type="protein sequence ID" value="RMC10543.1"/>
    <property type="molecule type" value="Genomic_DNA"/>
</dbReference>
<reference evidence="2 3" key="1">
    <citation type="submission" date="2018-07" db="EMBL/GenBank/DDBJ databases">
        <title>A high quality draft genome assembly of the barn swallow (H. rustica rustica).</title>
        <authorList>
            <person name="Formenti G."/>
            <person name="Chiara M."/>
            <person name="Poveda L."/>
            <person name="Francoijs K.-J."/>
            <person name="Bonisoli-Alquati A."/>
            <person name="Canova L."/>
            <person name="Gianfranceschi L."/>
            <person name="Horner D.S."/>
            <person name="Saino N."/>
        </authorList>
    </citation>
    <scope>NUCLEOTIDE SEQUENCE [LARGE SCALE GENOMIC DNA]</scope>
    <source>
        <strain evidence="2">Chelidonia</strain>
        <tissue evidence="2">Blood</tissue>
    </source>
</reference>
<gene>
    <name evidence="2" type="ORF">DUI87_13348</name>
</gene>
<evidence type="ECO:0000313" key="2">
    <source>
        <dbReference type="EMBL" id="RMC10543.1"/>
    </source>
</evidence>
<feature type="region of interest" description="Disordered" evidence="1">
    <location>
        <begin position="1"/>
        <end position="42"/>
    </location>
</feature>
<name>A0A3M0KBG0_HIRRU</name>
<proteinExistence type="predicted"/>
<sequence>MFPRRREGSRESFQNIPGPKGAPGELQRDWGQGLEGQDTGNGFRLEKGKFGWDLGKEFLTGLEFPEQPLDTLGSLECPRPGVGSNEDKFTHLLTSLENATNLAGVKDKEAGMGCAEKLPHPWECPKPAWSTPGLCKVPLPMAGVALDHLEDPFSTQTLLSVYEKLRRPCPQSLCSSPGAPLGPGMFWKLSLDPSPLQVNTPSSPSLDPWELSGSSPGAAPWIPLDLSPPASCWSKNLSPCARKYPDEILGGVKAVNKMVPENEFKLV</sequence>
<dbReference type="AlphaFoldDB" id="A0A3M0KBG0"/>
<evidence type="ECO:0000256" key="1">
    <source>
        <dbReference type="SAM" id="MobiDB-lite"/>
    </source>
</evidence>
<accession>A0A3M0KBG0</accession>
<organism evidence="2 3">
    <name type="scientific">Hirundo rustica rustica</name>
    <dbReference type="NCBI Taxonomy" id="333673"/>
    <lineage>
        <taxon>Eukaryota</taxon>
        <taxon>Metazoa</taxon>
        <taxon>Chordata</taxon>
        <taxon>Craniata</taxon>
        <taxon>Vertebrata</taxon>
        <taxon>Euteleostomi</taxon>
        <taxon>Archelosauria</taxon>
        <taxon>Archosauria</taxon>
        <taxon>Dinosauria</taxon>
        <taxon>Saurischia</taxon>
        <taxon>Theropoda</taxon>
        <taxon>Coelurosauria</taxon>
        <taxon>Aves</taxon>
        <taxon>Neognathae</taxon>
        <taxon>Neoaves</taxon>
        <taxon>Telluraves</taxon>
        <taxon>Australaves</taxon>
        <taxon>Passeriformes</taxon>
        <taxon>Sylvioidea</taxon>
        <taxon>Hirundinidae</taxon>
        <taxon>Hirundo</taxon>
    </lineage>
</organism>
<evidence type="ECO:0000313" key="3">
    <source>
        <dbReference type="Proteomes" id="UP000269221"/>
    </source>
</evidence>
<comment type="caution">
    <text evidence="2">The sequence shown here is derived from an EMBL/GenBank/DDBJ whole genome shotgun (WGS) entry which is preliminary data.</text>
</comment>
<protein>
    <submittedName>
        <fullName evidence="2">Uncharacterized protein</fullName>
    </submittedName>
</protein>